<comment type="caution">
    <text evidence="1">The sequence shown here is derived from an EMBL/GenBank/DDBJ whole genome shotgun (WGS) entry which is preliminary data.</text>
</comment>
<dbReference type="AlphaFoldDB" id="A0A9D2QYW8"/>
<sequence length="62" mass="7430">MIAFGLNISENLENERQETMYPEWVKTERLYNCENFTRIFSGRRQLLERLLNFGLRKKGTCA</sequence>
<accession>A0A9D2QYW8</accession>
<name>A0A9D2QYW8_9FIRM</name>
<reference evidence="1" key="1">
    <citation type="journal article" date="2021" name="PeerJ">
        <title>Extensive microbial diversity within the chicken gut microbiome revealed by metagenomics and culture.</title>
        <authorList>
            <person name="Gilroy R."/>
            <person name="Ravi A."/>
            <person name="Getino M."/>
            <person name="Pursley I."/>
            <person name="Horton D.L."/>
            <person name="Alikhan N.F."/>
            <person name="Baker D."/>
            <person name="Gharbi K."/>
            <person name="Hall N."/>
            <person name="Watson M."/>
            <person name="Adriaenssens E.M."/>
            <person name="Foster-Nyarko E."/>
            <person name="Jarju S."/>
            <person name="Secka A."/>
            <person name="Antonio M."/>
            <person name="Oren A."/>
            <person name="Chaudhuri R.R."/>
            <person name="La Ragione R."/>
            <person name="Hildebrand F."/>
            <person name="Pallen M.J."/>
        </authorList>
    </citation>
    <scope>NUCLEOTIDE SEQUENCE</scope>
    <source>
        <strain evidence="1">ChiHjej8B7-25341</strain>
    </source>
</reference>
<evidence type="ECO:0000313" key="2">
    <source>
        <dbReference type="Proteomes" id="UP000823851"/>
    </source>
</evidence>
<dbReference type="Proteomes" id="UP000823851">
    <property type="component" value="Unassembled WGS sequence"/>
</dbReference>
<reference evidence="1" key="2">
    <citation type="submission" date="2021-04" db="EMBL/GenBank/DDBJ databases">
        <authorList>
            <person name="Gilroy R."/>
        </authorList>
    </citation>
    <scope>NUCLEOTIDE SEQUENCE</scope>
    <source>
        <strain evidence="1">ChiHjej8B7-25341</strain>
    </source>
</reference>
<organism evidence="1 2">
    <name type="scientific">Candidatus Eisenbergiella stercorigallinarum</name>
    <dbReference type="NCBI Taxonomy" id="2838557"/>
    <lineage>
        <taxon>Bacteria</taxon>
        <taxon>Bacillati</taxon>
        <taxon>Bacillota</taxon>
        <taxon>Clostridia</taxon>
        <taxon>Lachnospirales</taxon>
        <taxon>Lachnospiraceae</taxon>
        <taxon>Eisenbergiella</taxon>
    </lineage>
</organism>
<proteinExistence type="predicted"/>
<evidence type="ECO:0000313" key="1">
    <source>
        <dbReference type="EMBL" id="HJD32243.1"/>
    </source>
</evidence>
<gene>
    <name evidence="1" type="ORF">H9912_09920</name>
</gene>
<protein>
    <submittedName>
        <fullName evidence="1">Uncharacterized protein</fullName>
    </submittedName>
</protein>
<dbReference type="EMBL" id="DWUW01000283">
    <property type="protein sequence ID" value="HJD32243.1"/>
    <property type="molecule type" value="Genomic_DNA"/>
</dbReference>